<gene>
    <name evidence="2" type="ORF">HCK00_04040</name>
</gene>
<accession>A0ABX1BYJ1</accession>
<proteinExistence type="predicted"/>
<comment type="caution">
    <text evidence="2">The sequence shown here is derived from an EMBL/GenBank/DDBJ whole genome shotgun (WGS) entry which is preliminary data.</text>
</comment>
<feature type="chain" id="PRO_5046403601" description="Secreted protein" evidence="1">
    <location>
        <begin position="33"/>
        <end position="104"/>
    </location>
</feature>
<sequence length="104" mass="10264">MKRPGLVRTLRGAAVAGGVVALALTGATTASAADAPGTSGTTVSRQDTSARHLTQAAGGYRGTQGFNLCLLSTCSTGSEDRGGNGVGLVQGGNLCLLSTCELRP</sequence>
<keyword evidence="1" id="KW-0732">Signal</keyword>
<evidence type="ECO:0000256" key="1">
    <source>
        <dbReference type="SAM" id="SignalP"/>
    </source>
</evidence>
<dbReference type="Proteomes" id="UP000695264">
    <property type="component" value="Unassembled WGS sequence"/>
</dbReference>
<evidence type="ECO:0000313" key="3">
    <source>
        <dbReference type="Proteomes" id="UP000695264"/>
    </source>
</evidence>
<evidence type="ECO:0000313" key="2">
    <source>
        <dbReference type="EMBL" id="NJP99733.1"/>
    </source>
</evidence>
<dbReference type="EMBL" id="JAATEN010000002">
    <property type="protein sequence ID" value="NJP99733.1"/>
    <property type="molecule type" value="Genomic_DNA"/>
</dbReference>
<feature type="signal peptide" evidence="1">
    <location>
        <begin position="1"/>
        <end position="32"/>
    </location>
</feature>
<keyword evidence="3" id="KW-1185">Reference proteome</keyword>
<organism evidence="2 3">
    <name type="scientific">Streptomyces zingiberis</name>
    <dbReference type="NCBI Taxonomy" id="2053010"/>
    <lineage>
        <taxon>Bacteria</taxon>
        <taxon>Bacillati</taxon>
        <taxon>Actinomycetota</taxon>
        <taxon>Actinomycetes</taxon>
        <taxon>Kitasatosporales</taxon>
        <taxon>Streptomycetaceae</taxon>
        <taxon>Streptomyces</taxon>
    </lineage>
</organism>
<dbReference type="RefSeq" id="WP_168100038.1">
    <property type="nucleotide sequence ID" value="NZ_JAATEN010000002.1"/>
</dbReference>
<name>A0ABX1BYJ1_9ACTN</name>
<reference evidence="2 3" key="1">
    <citation type="submission" date="2020-03" db="EMBL/GenBank/DDBJ databases">
        <title>WGS of actinomycetes isolated from Thailand.</title>
        <authorList>
            <person name="Thawai C."/>
        </authorList>
    </citation>
    <scope>NUCLEOTIDE SEQUENCE [LARGE SCALE GENOMIC DNA]</scope>
    <source>
        <strain evidence="2 3">PLAI 1-29</strain>
    </source>
</reference>
<evidence type="ECO:0008006" key="4">
    <source>
        <dbReference type="Google" id="ProtNLM"/>
    </source>
</evidence>
<protein>
    <recommendedName>
        <fullName evidence="4">Secreted protein</fullName>
    </recommendedName>
</protein>